<evidence type="ECO:0000256" key="3">
    <source>
        <dbReference type="ARBA" id="ARBA00023274"/>
    </source>
</evidence>
<protein>
    <recommendedName>
        <fullName evidence="4">Large ribosomal subunit protein uL22</fullName>
    </recommendedName>
    <alternativeName>
        <fullName evidence="5">60S ribosomal protein L17</fullName>
    </alternativeName>
</protein>
<sequence>MLKNAESKAELKGLDVDSLLTEHIQVNKAPKIGAHGGINLYLSSPYHTETILTEKEQSIPKPEEEAAQKKKIFQKKRKKKNLQSGNNVAKNKCK</sequence>
<evidence type="ECO:0000313" key="9">
    <source>
        <dbReference type="Proteomes" id="UP000322234"/>
    </source>
</evidence>
<dbReference type="Proteomes" id="UP000322234">
    <property type="component" value="Unassembled WGS sequence"/>
</dbReference>
<comment type="similarity">
    <text evidence="1 6">Belongs to the universal ribosomal protein uL22 family.</text>
</comment>
<evidence type="ECO:0000256" key="5">
    <source>
        <dbReference type="ARBA" id="ARBA00035325"/>
    </source>
</evidence>
<gene>
    <name evidence="8" type="ORF">E5288_WYG012295</name>
</gene>
<name>A0A6B0RJ10_9CETA</name>
<evidence type="ECO:0000256" key="4">
    <source>
        <dbReference type="ARBA" id="ARBA00035207"/>
    </source>
</evidence>
<accession>A0A6B0RJ10</accession>
<feature type="compositionally biased region" description="Basic and acidic residues" evidence="7">
    <location>
        <begin position="55"/>
        <end position="68"/>
    </location>
</feature>
<dbReference type="PANTHER" id="PTHR11593:SF11">
    <property type="entry name" value="LARGE RIBOSOMAL SUBUNIT PROTEIN UL22"/>
    <property type="match status" value="1"/>
</dbReference>
<dbReference type="GO" id="GO:0022625">
    <property type="term" value="C:cytosolic large ribosomal subunit"/>
    <property type="evidence" value="ECO:0007669"/>
    <property type="project" value="TreeGrafter"/>
</dbReference>
<dbReference type="InterPro" id="IPR005721">
    <property type="entry name" value="Ribosomal_uL22_euk/arc"/>
</dbReference>
<evidence type="ECO:0000313" key="8">
    <source>
        <dbReference type="EMBL" id="MXQ88931.1"/>
    </source>
</evidence>
<evidence type="ECO:0000256" key="1">
    <source>
        <dbReference type="ARBA" id="ARBA00009451"/>
    </source>
</evidence>
<organism evidence="8 9">
    <name type="scientific">Bos mutus</name>
    <name type="common">wild yak</name>
    <dbReference type="NCBI Taxonomy" id="72004"/>
    <lineage>
        <taxon>Eukaryota</taxon>
        <taxon>Metazoa</taxon>
        <taxon>Chordata</taxon>
        <taxon>Craniata</taxon>
        <taxon>Vertebrata</taxon>
        <taxon>Euteleostomi</taxon>
        <taxon>Mammalia</taxon>
        <taxon>Eutheria</taxon>
        <taxon>Laurasiatheria</taxon>
        <taxon>Artiodactyla</taxon>
        <taxon>Ruminantia</taxon>
        <taxon>Pecora</taxon>
        <taxon>Bovidae</taxon>
        <taxon>Bovinae</taxon>
        <taxon>Bos</taxon>
    </lineage>
</organism>
<evidence type="ECO:0000256" key="7">
    <source>
        <dbReference type="SAM" id="MobiDB-lite"/>
    </source>
</evidence>
<proteinExistence type="inferred from homology"/>
<feature type="region of interest" description="Disordered" evidence="7">
    <location>
        <begin position="55"/>
        <end position="94"/>
    </location>
</feature>
<dbReference type="PANTHER" id="PTHR11593">
    <property type="entry name" value="60S RIBOSOMAL PROTEIN L17"/>
    <property type="match status" value="1"/>
</dbReference>
<comment type="caution">
    <text evidence="8">The sequence shown here is derived from an EMBL/GenBank/DDBJ whole genome shotgun (WGS) entry which is preliminary data.</text>
</comment>
<reference evidence="8" key="1">
    <citation type="submission" date="2019-10" db="EMBL/GenBank/DDBJ databases">
        <title>The sequence and de novo assembly of the wild yak genome.</title>
        <authorList>
            <person name="Liu Y."/>
        </authorList>
    </citation>
    <scope>NUCLEOTIDE SEQUENCE [LARGE SCALE GENOMIC DNA]</scope>
    <source>
        <strain evidence="8">WY2019</strain>
    </source>
</reference>
<dbReference type="GO" id="GO:0003735">
    <property type="term" value="F:structural constituent of ribosome"/>
    <property type="evidence" value="ECO:0007669"/>
    <property type="project" value="InterPro"/>
</dbReference>
<dbReference type="GO" id="GO:0002181">
    <property type="term" value="P:cytoplasmic translation"/>
    <property type="evidence" value="ECO:0007669"/>
    <property type="project" value="TreeGrafter"/>
</dbReference>
<evidence type="ECO:0000256" key="6">
    <source>
        <dbReference type="RuleBase" id="RU004005"/>
    </source>
</evidence>
<evidence type="ECO:0000256" key="2">
    <source>
        <dbReference type="ARBA" id="ARBA00022980"/>
    </source>
</evidence>
<dbReference type="EMBL" id="VBQZ03000050">
    <property type="protein sequence ID" value="MXQ88931.1"/>
    <property type="molecule type" value="Genomic_DNA"/>
</dbReference>
<dbReference type="Gene3D" id="3.90.470.10">
    <property type="entry name" value="Ribosomal protein L22/L17"/>
    <property type="match status" value="1"/>
</dbReference>
<dbReference type="AlphaFoldDB" id="A0A6B0RJ10"/>
<dbReference type="SUPFAM" id="SSF54843">
    <property type="entry name" value="Ribosomal protein L22"/>
    <property type="match status" value="1"/>
</dbReference>
<dbReference type="InterPro" id="IPR001063">
    <property type="entry name" value="Ribosomal_uL22"/>
</dbReference>
<feature type="compositionally biased region" description="Basic residues" evidence="7">
    <location>
        <begin position="69"/>
        <end position="81"/>
    </location>
</feature>
<keyword evidence="3 6" id="KW-0687">Ribonucleoprotein</keyword>
<dbReference type="Pfam" id="PF00237">
    <property type="entry name" value="Ribosomal_L22"/>
    <property type="match status" value="1"/>
</dbReference>
<keyword evidence="9" id="KW-1185">Reference proteome</keyword>
<feature type="compositionally biased region" description="Polar residues" evidence="7">
    <location>
        <begin position="82"/>
        <end position="94"/>
    </location>
</feature>
<dbReference type="InterPro" id="IPR036394">
    <property type="entry name" value="Ribosomal_uL22_sf"/>
</dbReference>
<keyword evidence="2 6" id="KW-0689">Ribosomal protein</keyword>